<evidence type="ECO:0000313" key="2">
    <source>
        <dbReference type="EMBL" id="TGO16640.1"/>
    </source>
</evidence>
<evidence type="ECO:0000256" key="1">
    <source>
        <dbReference type="SAM" id="MobiDB-lite"/>
    </source>
</evidence>
<name>A0A4Z1EYN3_9HELO</name>
<dbReference type="AlphaFoldDB" id="A0A4Z1EYN3"/>
<organism evidence="2 3">
    <name type="scientific">Botrytis paeoniae</name>
    <dbReference type="NCBI Taxonomy" id="278948"/>
    <lineage>
        <taxon>Eukaryota</taxon>
        <taxon>Fungi</taxon>
        <taxon>Dikarya</taxon>
        <taxon>Ascomycota</taxon>
        <taxon>Pezizomycotina</taxon>
        <taxon>Leotiomycetes</taxon>
        <taxon>Helotiales</taxon>
        <taxon>Sclerotiniaceae</taxon>
        <taxon>Botrytis</taxon>
    </lineage>
</organism>
<protein>
    <submittedName>
        <fullName evidence="2">Uncharacterized protein</fullName>
    </submittedName>
</protein>
<evidence type="ECO:0000313" key="3">
    <source>
        <dbReference type="Proteomes" id="UP000297910"/>
    </source>
</evidence>
<comment type="caution">
    <text evidence="2">The sequence shown here is derived from an EMBL/GenBank/DDBJ whole genome shotgun (WGS) entry which is preliminary data.</text>
</comment>
<feature type="region of interest" description="Disordered" evidence="1">
    <location>
        <begin position="1"/>
        <end position="64"/>
    </location>
</feature>
<reference evidence="2 3" key="1">
    <citation type="submission" date="2017-12" db="EMBL/GenBank/DDBJ databases">
        <title>Comparative genomics of Botrytis spp.</title>
        <authorList>
            <person name="Valero-Jimenez C.A."/>
            <person name="Tapia P."/>
            <person name="Veloso J."/>
            <person name="Silva-Moreno E."/>
            <person name="Staats M."/>
            <person name="Valdes J.H."/>
            <person name="Van Kan J.A.L."/>
        </authorList>
    </citation>
    <scope>NUCLEOTIDE SEQUENCE [LARGE SCALE GENOMIC DNA]</scope>
    <source>
        <strain evidence="2 3">Bp0003</strain>
    </source>
</reference>
<sequence length="84" mass="9126">MIGGEKSGRDSTGGDGDEKPQKQESEIGGDKTSESQAEDTKDGKKSDETTKDGTADEKEDTDSFKFIKLKRQRFTAQGLPVDLI</sequence>
<proteinExistence type="predicted"/>
<accession>A0A4Z1EYN3</accession>
<keyword evidence="3" id="KW-1185">Reference proteome</keyword>
<gene>
    <name evidence="2" type="ORF">BPAE_0484g00050</name>
</gene>
<dbReference type="EMBL" id="PQXI01000482">
    <property type="protein sequence ID" value="TGO16640.1"/>
    <property type="molecule type" value="Genomic_DNA"/>
</dbReference>
<feature type="compositionally biased region" description="Basic and acidic residues" evidence="1">
    <location>
        <begin position="16"/>
        <end position="64"/>
    </location>
</feature>
<dbReference type="Proteomes" id="UP000297910">
    <property type="component" value="Unassembled WGS sequence"/>
</dbReference>